<dbReference type="Pfam" id="PF00216">
    <property type="entry name" value="Bac_DNA_binding"/>
    <property type="match status" value="1"/>
</dbReference>
<dbReference type="InterPro" id="IPR000119">
    <property type="entry name" value="Hist_DNA-bd"/>
</dbReference>
<dbReference type="GO" id="GO:0006270">
    <property type="term" value="P:DNA replication initiation"/>
    <property type="evidence" value="ECO:0007669"/>
    <property type="project" value="UniProtKB-ARBA"/>
</dbReference>
<name>F5S7I5_KINKI</name>
<evidence type="ECO:0000256" key="3">
    <source>
        <dbReference type="ARBA" id="ARBA00023067"/>
    </source>
</evidence>
<accession>F5S7I5</accession>
<keyword evidence="7" id="KW-1185">Reference proteome</keyword>
<dbReference type="GO" id="GO:1990178">
    <property type="term" value="C:HU-DNA complex"/>
    <property type="evidence" value="ECO:0007669"/>
    <property type="project" value="UniProtKB-ARBA"/>
</dbReference>
<evidence type="ECO:0000313" key="7">
    <source>
        <dbReference type="Proteomes" id="UP000004207"/>
    </source>
</evidence>
<comment type="caution">
    <text evidence="6">The sequence shown here is derived from an EMBL/GenBank/DDBJ whole genome shotgun (WGS) entry which is preliminary data.</text>
</comment>
<keyword evidence="4 6" id="KW-0238">DNA-binding</keyword>
<dbReference type="PROSITE" id="PS00045">
    <property type="entry name" value="HISTONE_LIKE"/>
    <property type="match status" value="1"/>
</dbReference>
<evidence type="ECO:0000256" key="2">
    <source>
        <dbReference type="ARBA" id="ARBA00010529"/>
    </source>
</evidence>
<dbReference type="GeneID" id="93262706"/>
<dbReference type="InterPro" id="IPR020816">
    <property type="entry name" value="Histone-like_DNA-bd_CS"/>
</dbReference>
<dbReference type="GO" id="GO:0042802">
    <property type="term" value="F:identical protein binding"/>
    <property type="evidence" value="ECO:0007669"/>
    <property type="project" value="UniProtKB-ARBA"/>
</dbReference>
<dbReference type="SUPFAM" id="SSF47729">
    <property type="entry name" value="IHF-like DNA-binding proteins"/>
    <property type="match status" value="1"/>
</dbReference>
<dbReference type="GO" id="GO:0030261">
    <property type="term" value="P:chromosome condensation"/>
    <property type="evidence" value="ECO:0007669"/>
    <property type="project" value="UniProtKB-KW"/>
</dbReference>
<evidence type="ECO:0000313" key="6">
    <source>
        <dbReference type="EMBL" id="EGK08967.1"/>
    </source>
</evidence>
<dbReference type="FunFam" id="4.10.520.10:FF:000001">
    <property type="entry name" value="DNA-binding protein HU"/>
    <property type="match status" value="1"/>
</dbReference>
<dbReference type="EMBL" id="AFHS01000038">
    <property type="protein sequence ID" value="EGK08967.1"/>
    <property type="molecule type" value="Genomic_DNA"/>
</dbReference>
<dbReference type="InterPro" id="IPR010992">
    <property type="entry name" value="IHF-like_DNA-bd_dom_sf"/>
</dbReference>
<gene>
    <name evidence="6" type="primary">hupB</name>
    <name evidence="6" type="ORF">HMPREF0476_1168</name>
</gene>
<dbReference type="PANTHER" id="PTHR33175">
    <property type="entry name" value="DNA-BINDING PROTEIN HU"/>
    <property type="match status" value="1"/>
</dbReference>
<evidence type="ECO:0000256" key="1">
    <source>
        <dbReference type="ARBA" id="ARBA00003819"/>
    </source>
</evidence>
<dbReference type="CDD" id="cd13831">
    <property type="entry name" value="HU"/>
    <property type="match status" value="1"/>
</dbReference>
<proteinExistence type="inferred from homology"/>
<evidence type="ECO:0000256" key="5">
    <source>
        <dbReference type="RuleBase" id="RU003939"/>
    </source>
</evidence>
<comment type="function">
    <text evidence="1">Histone-like DNA-binding protein which is capable of wrapping DNA to stabilize it, and thus to prevent its denaturation under extreme environmental conditions.</text>
</comment>
<dbReference type="PANTHER" id="PTHR33175:SF3">
    <property type="entry name" value="DNA-BINDING PROTEIN HU-BETA"/>
    <property type="match status" value="1"/>
</dbReference>
<dbReference type="GO" id="GO:0003677">
    <property type="term" value="F:DNA binding"/>
    <property type="evidence" value="ECO:0007669"/>
    <property type="project" value="UniProtKB-KW"/>
</dbReference>
<dbReference type="SMART" id="SM00411">
    <property type="entry name" value="BHL"/>
    <property type="match status" value="1"/>
</dbReference>
<dbReference type="GO" id="GO:0006351">
    <property type="term" value="P:DNA-templated transcription"/>
    <property type="evidence" value="ECO:0007669"/>
    <property type="project" value="UniProtKB-ARBA"/>
</dbReference>
<dbReference type="RefSeq" id="WP_003787026.1">
    <property type="nucleotide sequence ID" value="NZ_FOJK01000001.1"/>
</dbReference>
<dbReference type="GO" id="GO:0005829">
    <property type="term" value="C:cytosol"/>
    <property type="evidence" value="ECO:0007669"/>
    <property type="project" value="TreeGrafter"/>
</dbReference>
<dbReference type="STRING" id="504.KKKWG1_1364"/>
<organism evidence="6 7">
    <name type="scientific">Kingella kingae ATCC 23330</name>
    <dbReference type="NCBI Taxonomy" id="887327"/>
    <lineage>
        <taxon>Bacteria</taxon>
        <taxon>Pseudomonadati</taxon>
        <taxon>Pseudomonadota</taxon>
        <taxon>Betaproteobacteria</taxon>
        <taxon>Neisseriales</taxon>
        <taxon>Neisseriaceae</taxon>
        <taxon>Kingella</taxon>
    </lineage>
</organism>
<reference evidence="6 7" key="1">
    <citation type="submission" date="2011-04" db="EMBL/GenBank/DDBJ databases">
        <authorList>
            <person name="Muzny D."/>
            <person name="Qin X."/>
            <person name="Deng J."/>
            <person name="Jiang H."/>
            <person name="Liu Y."/>
            <person name="Qu J."/>
            <person name="Song X.-Z."/>
            <person name="Zhang L."/>
            <person name="Thornton R."/>
            <person name="Coyle M."/>
            <person name="Francisco L."/>
            <person name="Jackson L."/>
            <person name="Javaid M."/>
            <person name="Korchina V."/>
            <person name="Kovar C."/>
            <person name="Mata R."/>
            <person name="Mathew T."/>
            <person name="Ngo R."/>
            <person name="Nguyen L."/>
            <person name="Nguyen N."/>
            <person name="Okwuonu G."/>
            <person name="Ongeri F."/>
            <person name="Pham C."/>
            <person name="Simmons D."/>
            <person name="Wilczek-Boney K."/>
            <person name="Hale W."/>
            <person name="Jakkamsetti A."/>
            <person name="Pham P."/>
            <person name="Ruth R."/>
            <person name="San Lucas F."/>
            <person name="Warren J."/>
            <person name="Zhang J."/>
            <person name="Zhao Z."/>
            <person name="Zhou C."/>
            <person name="Zhu D."/>
            <person name="Lee S."/>
            <person name="Bess C."/>
            <person name="Blankenburg K."/>
            <person name="Forbes L."/>
            <person name="Fu Q."/>
            <person name="Gubbala S."/>
            <person name="Hirani K."/>
            <person name="Jayaseelan J.C."/>
            <person name="Lara F."/>
            <person name="Munidasa M."/>
            <person name="Palculict T."/>
            <person name="Patil S."/>
            <person name="Pu L.-L."/>
            <person name="Saada N."/>
            <person name="Tang L."/>
            <person name="Weissenberger G."/>
            <person name="Zhu Y."/>
            <person name="Hemphill L."/>
            <person name="Shang Y."/>
            <person name="Youmans B."/>
            <person name="Ayvaz T."/>
            <person name="Ross M."/>
            <person name="Santibanez J."/>
            <person name="Aqrawi P."/>
            <person name="Gross S."/>
            <person name="Joshi V."/>
            <person name="Fowler G."/>
            <person name="Nazareth L."/>
            <person name="Reid J."/>
            <person name="Worley K."/>
            <person name="Petrosino J."/>
            <person name="Highlander S."/>
            <person name="Gibbs R."/>
        </authorList>
    </citation>
    <scope>NUCLEOTIDE SEQUENCE [LARGE SCALE GENOMIC DNA]</scope>
    <source>
        <strain evidence="6 7">ATCC 23330</strain>
    </source>
</reference>
<dbReference type="AlphaFoldDB" id="F5S7I5"/>
<evidence type="ECO:0000256" key="4">
    <source>
        <dbReference type="ARBA" id="ARBA00023125"/>
    </source>
</evidence>
<sequence length="122" mass="13157">MPDYRAFADIEPLSPPFLRGKIMNKSELIDAIATESGLTKTDASKALDAFTEVVKNTLKTGDSITLVGFGTFKVADRAERQGLNPKTKEAITIPAARVPKFTPGKALKDVLVAEQPAAKKKK</sequence>
<dbReference type="GO" id="GO:0030527">
    <property type="term" value="F:structural constituent of chromatin"/>
    <property type="evidence" value="ECO:0007669"/>
    <property type="project" value="InterPro"/>
</dbReference>
<dbReference type="GO" id="GO:1990103">
    <property type="term" value="C:DnaA-HU complex"/>
    <property type="evidence" value="ECO:0007669"/>
    <property type="project" value="UniProtKB-ARBA"/>
</dbReference>
<dbReference type="PRINTS" id="PR01727">
    <property type="entry name" value="DNABINDINGHU"/>
</dbReference>
<dbReference type="Gene3D" id="4.10.520.10">
    <property type="entry name" value="IHF-like DNA-binding proteins"/>
    <property type="match status" value="1"/>
</dbReference>
<comment type="similarity">
    <text evidence="2 5">Belongs to the bacterial histone-like protein family.</text>
</comment>
<protein>
    <submittedName>
        <fullName evidence="6">DNA-binding protein HU-beta</fullName>
    </submittedName>
</protein>
<dbReference type="eggNOG" id="COG0776">
    <property type="taxonomic scope" value="Bacteria"/>
</dbReference>
<dbReference type="HOGENOM" id="CLU_105066_3_1_4"/>
<keyword evidence="3" id="KW-0226">DNA condensation</keyword>
<dbReference type="Proteomes" id="UP000004207">
    <property type="component" value="Unassembled WGS sequence"/>
</dbReference>